<accession>A0A9X7J2K9</accession>
<dbReference type="InterPro" id="IPR029044">
    <property type="entry name" value="Nucleotide-diphossugar_trans"/>
</dbReference>
<dbReference type="AlphaFoldDB" id="A0A9X7J2K9"/>
<proteinExistence type="predicted"/>
<dbReference type="EMBL" id="PVXL01000046">
    <property type="protein sequence ID" value="PRR72316.1"/>
    <property type="molecule type" value="Genomic_DNA"/>
</dbReference>
<sequence length="76" mass="8511">MPVYKVSEITTRAFAAIGKWKSRPFEIIVIDNGTDPTRNQGLAARGEYLVVMDNGKILFRLLQPDCKMSIIIDVKG</sequence>
<name>A0A9X7J2K9_9FIRM</name>
<keyword evidence="2" id="KW-1185">Reference proteome</keyword>
<dbReference type="CDD" id="cd00761">
    <property type="entry name" value="Glyco_tranf_GTA_type"/>
    <property type="match status" value="1"/>
</dbReference>
<reference evidence="1 2" key="1">
    <citation type="submission" date="2018-03" db="EMBL/GenBank/DDBJ databases">
        <title>Genome sequence of Moorella stamsii DSM 26217.</title>
        <authorList>
            <person name="Poehlein A."/>
            <person name="Daniel R."/>
        </authorList>
    </citation>
    <scope>NUCLEOTIDE SEQUENCE [LARGE SCALE GENOMIC DNA]</scope>
    <source>
        <strain evidence="2">DSM 26217</strain>
    </source>
</reference>
<protein>
    <submittedName>
        <fullName evidence="1">Uncharacterized protein</fullName>
    </submittedName>
</protein>
<evidence type="ECO:0000313" key="1">
    <source>
        <dbReference type="EMBL" id="PRR72316.1"/>
    </source>
</evidence>
<comment type="caution">
    <text evidence="1">The sequence shown here is derived from an EMBL/GenBank/DDBJ whole genome shotgun (WGS) entry which is preliminary data.</text>
</comment>
<evidence type="ECO:0000313" key="2">
    <source>
        <dbReference type="Proteomes" id="UP000239430"/>
    </source>
</evidence>
<gene>
    <name evidence="1" type="ORF">MOST_20270</name>
</gene>
<dbReference type="SUPFAM" id="SSF53448">
    <property type="entry name" value="Nucleotide-diphospho-sugar transferases"/>
    <property type="match status" value="1"/>
</dbReference>
<dbReference type="RefSeq" id="WP_054937803.1">
    <property type="nucleotide sequence ID" value="NZ_PVXL01000046.1"/>
</dbReference>
<dbReference type="Proteomes" id="UP000239430">
    <property type="component" value="Unassembled WGS sequence"/>
</dbReference>
<organism evidence="1 2">
    <name type="scientific">Neomoorella stamsii</name>
    <dbReference type="NCBI Taxonomy" id="1266720"/>
    <lineage>
        <taxon>Bacteria</taxon>
        <taxon>Bacillati</taxon>
        <taxon>Bacillota</taxon>
        <taxon>Clostridia</taxon>
        <taxon>Neomoorellales</taxon>
        <taxon>Neomoorellaceae</taxon>
        <taxon>Neomoorella</taxon>
    </lineage>
</organism>